<evidence type="ECO:0000313" key="7">
    <source>
        <dbReference type="Proteomes" id="UP001300502"/>
    </source>
</evidence>
<evidence type="ECO:0000256" key="3">
    <source>
        <dbReference type="ARBA" id="ARBA00022781"/>
    </source>
</evidence>
<dbReference type="Gene3D" id="3.40.50.10580">
    <property type="entry name" value="ATPase, V1 complex, subunit F"/>
    <property type="match status" value="1"/>
</dbReference>
<evidence type="ECO:0000256" key="1">
    <source>
        <dbReference type="ARBA" id="ARBA00010148"/>
    </source>
</evidence>
<dbReference type="PANTHER" id="PTHR13861">
    <property type="entry name" value="VACUOLAR ATP SYNTHASE SUBUNIT F"/>
    <property type="match status" value="1"/>
</dbReference>
<keyword evidence="7" id="KW-1185">Reference proteome</keyword>
<feature type="compositionally biased region" description="Basic and acidic residues" evidence="5">
    <location>
        <begin position="680"/>
        <end position="693"/>
    </location>
</feature>
<protein>
    <recommendedName>
        <fullName evidence="8">V-type proton ATPase subunit F</fullName>
    </recommendedName>
</protein>
<gene>
    <name evidence="6" type="ORF">GAYE_SCF40G5422</name>
</gene>
<dbReference type="Pfam" id="PF01990">
    <property type="entry name" value="ATP-synt_F"/>
    <property type="match status" value="1"/>
</dbReference>
<evidence type="ECO:0000256" key="4">
    <source>
        <dbReference type="ARBA" id="ARBA00023065"/>
    </source>
</evidence>
<dbReference type="Proteomes" id="UP001300502">
    <property type="component" value="Unassembled WGS sequence"/>
</dbReference>
<organism evidence="6 7">
    <name type="scientific">Galdieria yellowstonensis</name>
    <dbReference type="NCBI Taxonomy" id="3028027"/>
    <lineage>
        <taxon>Eukaryota</taxon>
        <taxon>Rhodophyta</taxon>
        <taxon>Bangiophyceae</taxon>
        <taxon>Galdieriales</taxon>
        <taxon>Galdieriaceae</taxon>
        <taxon>Galdieria</taxon>
    </lineage>
</organism>
<evidence type="ECO:0000256" key="2">
    <source>
        <dbReference type="ARBA" id="ARBA00022448"/>
    </source>
</evidence>
<dbReference type="SUPFAM" id="SSF159468">
    <property type="entry name" value="AtpF-like"/>
    <property type="match status" value="1"/>
</dbReference>
<dbReference type="EMBL" id="JANCYU010000052">
    <property type="protein sequence ID" value="KAK4527500.1"/>
    <property type="molecule type" value="Genomic_DNA"/>
</dbReference>
<evidence type="ECO:0000313" key="6">
    <source>
        <dbReference type="EMBL" id="KAK4527500.1"/>
    </source>
</evidence>
<dbReference type="NCBIfam" id="TIGR01101">
    <property type="entry name" value="V_ATP_synt_F"/>
    <property type="match status" value="1"/>
</dbReference>
<comment type="similarity">
    <text evidence="1">Belongs to the V-ATPase F subunit family.</text>
</comment>
<dbReference type="GO" id="GO:0046961">
    <property type="term" value="F:proton-transporting ATPase activity, rotational mechanism"/>
    <property type="evidence" value="ECO:0007669"/>
    <property type="project" value="InterPro"/>
</dbReference>
<feature type="compositionally biased region" description="Basic and acidic residues" evidence="5">
    <location>
        <begin position="662"/>
        <end position="673"/>
    </location>
</feature>
<dbReference type="GO" id="GO:0033180">
    <property type="term" value="C:proton-transporting V-type ATPase, V1 domain"/>
    <property type="evidence" value="ECO:0007669"/>
    <property type="project" value="InterPro"/>
</dbReference>
<name>A0AAV9IJ54_9RHOD</name>
<comment type="caution">
    <text evidence="6">The sequence shown here is derived from an EMBL/GenBank/DDBJ whole genome shotgun (WGS) entry which is preliminary data.</text>
</comment>
<dbReference type="InterPro" id="IPR036906">
    <property type="entry name" value="ATPase_V1_fsu_sf"/>
</dbReference>
<proteinExistence type="inferred from homology"/>
<keyword evidence="4" id="KW-0406">Ion transport</keyword>
<evidence type="ECO:0000256" key="5">
    <source>
        <dbReference type="SAM" id="MobiDB-lite"/>
    </source>
</evidence>
<keyword evidence="2" id="KW-0813">Transport</keyword>
<feature type="region of interest" description="Disordered" evidence="5">
    <location>
        <begin position="662"/>
        <end position="693"/>
    </location>
</feature>
<reference evidence="6 7" key="1">
    <citation type="submission" date="2022-07" db="EMBL/GenBank/DDBJ databases">
        <title>Genome-wide signatures of adaptation to extreme environments.</title>
        <authorList>
            <person name="Cho C.H."/>
            <person name="Yoon H.S."/>
        </authorList>
    </citation>
    <scope>NUCLEOTIDE SEQUENCE [LARGE SCALE GENOMIC DNA]</scope>
    <source>
        <strain evidence="6 7">108.79 E11</strain>
    </source>
</reference>
<sequence>MQSHTKTKQTKLLSVIGDEDTVCGFLLAGIGEVSQNKETNYFIVKKDTPVSAIEETFKRFTSREDIAVVIINQFVAEKIRELVHSYRAPIPAVLEIPSKDQPYDLSQDSTVKRVRQIQLACRQQPELIGGEWLLWCCRQGAFVVRVLCGKEKEQGQTLIYYKKNSTAEEPDRGGRKSSYSSDLWQALPCSCCESNYVFDYDEHVSVELKQLQVVSSGTHCLLILSRTASDTIGERYDQLAKDYEASQDASLEYKGDKNFFTKSNTAGSSFAKTSRSPRVVPVFMSLNESTELIQTIHRQSGHSVIGNHWYGYGSNALLNFARLLYFLRRALQVFGLVENMARISQPKNTLKPILALFRRILNHAKYPTFQACFYDWMVNDVGFEVEQVVLHGVNSSNMISDIRKGEDISVSHTSSYSNSLNRDKQQKKTRSSNIYASCRLPVTRSDEWIRARLCLSKDGKQFFVNLPPWDALGLSFLASLETPIYVHASLWIRASTSKGYIPCHDTRIAVSFNDKENDAHRSSSSSSSMDETMMKSKLEEKRWNFPPPNPFARDTLPFRAQRHSIPFHSPEIHQIIPFRRPADKKPTRFIPFTEDIRHSLREMLIQGQFVEAQQLIAQLPSLQWELEILDAIRKEDFLTASRLQSKLKMVVQLEKILLREKEQPSSEYKKDSENNTETDDPYKDEKDSEEEKP</sequence>
<dbReference type="PANTHER" id="PTHR13861:SF2">
    <property type="entry name" value="V-TYPE PROTON ATPASE SUBUNIT F"/>
    <property type="match status" value="1"/>
</dbReference>
<dbReference type="InterPro" id="IPR005772">
    <property type="entry name" value="ATPase_V1-cplx_fsu_euk"/>
</dbReference>
<accession>A0AAV9IJ54</accession>
<dbReference type="InterPro" id="IPR008218">
    <property type="entry name" value="ATPase_V1-cplx_f_g_su"/>
</dbReference>
<keyword evidence="3" id="KW-0375">Hydrogen ion transport</keyword>
<evidence type="ECO:0008006" key="8">
    <source>
        <dbReference type="Google" id="ProtNLM"/>
    </source>
</evidence>
<dbReference type="AlphaFoldDB" id="A0AAV9IJ54"/>